<feature type="chain" id="PRO_5047234770" evidence="1">
    <location>
        <begin position="25"/>
        <end position="422"/>
    </location>
</feature>
<dbReference type="RefSeq" id="WP_282302675.1">
    <property type="nucleotide sequence ID" value="NZ_CP124619.1"/>
</dbReference>
<dbReference type="Proteomes" id="UP001241605">
    <property type="component" value="Plasmid unnamed3"/>
</dbReference>
<evidence type="ECO:0000313" key="3">
    <source>
        <dbReference type="Proteomes" id="UP001241605"/>
    </source>
</evidence>
<evidence type="ECO:0000256" key="1">
    <source>
        <dbReference type="SAM" id="SignalP"/>
    </source>
</evidence>
<organism evidence="2 3">
    <name type="scientific">Tropicibacter oceani</name>
    <dbReference type="NCBI Taxonomy" id="3058420"/>
    <lineage>
        <taxon>Bacteria</taxon>
        <taxon>Pseudomonadati</taxon>
        <taxon>Pseudomonadota</taxon>
        <taxon>Alphaproteobacteria</taxon>
        <taxon>Rhodobacterales</taxon>
        <taxon>Roseobacteraceae</taxon>
        <taxon>Tropicibacter</taxon>
    </lineage>
</organism>
<feature type="signal peptide" evidence="1">
    <location>
        <begin position="1"/>
        <end position="24"/>
    </location>
</feature>
<keyword evidence="3" id="KW-1185">Reference proteome</keyword>
<accession>A0ABY8QN84</accession>
<name>A0ABY8QN84_9RHOB</name>
<reference evidence="2 3" key="1">
    <citation type="submission" date="2023-05" db="EMBL/GenBank/DDBJ databases">
        <title>YMD87, complete Genome.</title>
        <authorList>
            <person name="Zhang J."/>
            <person name="Xu X."/>
        </authorList>
    </citation>
    <scope>NUCLEOTIDE SEQUENCE [LARGE SCALE GENOMIC DNA]</scope>
    <source>
        <strain evidence="2 3">YMD87</strain>
        <plasmid evidence="2 3">unnamed3</plasmid>
    </source>
</reference>
<protein>
    <submittedName>
        <fullName evidence="2">Uncharacterized protein</fullName>
    </submittedName>
</protein>
<dbReference type="EMBL" id="CP124619">
    <property type="protein sequence ID" value="WGW06052.1"/>
    <property type="molecule type" value="Genomic_DNA"/>
</dbReference>
<keyword evidence="2" id="KW-0614">Plasmid</keyword>
<evidence type="ECO:0000313" key="2">
    <source>
        <dbReference type="EMBL" id="WGW06052.1"/>
    </source>
</evidence>
<sequence length="422" mass="44983">MRLVLRCVLPVISALCLNAGPVLAQALSGSNLTLSGVITQNGAGTNFFDGGNNLFSGRACIGPTCDGTEAFEQGPLRLKWSEPDILFEDSSSTAGISSNDWRLVINDSTTTKFAIQDIDGGTIPFTIRGGVPTNSFWLDSTGRLGLGTSIPQASVDIATLTPAIRMQQTGTANSWTMAAGSQFTINDNSAASVPVIFEPGAPTDSLRLEDSGDIGLGTGDPGAQLHLRRTDGTARLLVEDASPTQAVREMFAMKNRGGSYFTLTNTATNDSWYYVHENNAPNRFLITHSSGGLQMSLNRAGDMTLLGTLYTAGFCSSGCDRVFDEDYPLPTIAQQAAMMREKRHLPAVGPTPEDGPFNIGAMTGGMLNELEKAHLYIVQLEGRLRAQEAEAEAQKAVTQSLAARLKRLETHLDQGSAPAAYR</sequence>
<keyword evidence="1" id="KW-0732">Signal</keyword>
<geneLocation type="plasmid" evidence="2 3">
    <name>unnamed3</name>
</geneLocation>
<gene>
    <name evidence="2" type="ORF">QF118_19775</name>
</gene>
<proteinExistence type="predicted"/>